<keyword evidence="2" id="KW-0560">Oxidoreductase</keyword>
<dbReference type="InterPro" id="IPR037151">
    <property type="entry name" value="AlkB-like_sf"/>
</dbReference>
<keyword evidence="2" id="KW-0223">Dioxygenase</keyword>
<dbReference type="PROSITE" id="PS51471">
    <property type="entry name" value="FE2OG_OXY"/>
    <property type="match status" value="1"/>
</dbReference>
<dbReference type="EMBL" id="MK500589">
    <property type="protein sequence ID" value="QBK93005.1"/>
    <property type="molecule type" value="Genomic_DNA"/>
</dbReference>
<dbReference type="SUPFAM" id="SSF51197">
    <property type="entry name" value="Clavaminate synthase-like"/>
    <property type="match status" value="1"/>
</dbReference>
<dbReference type="Gene3D" id="2.60.120.590">
    <property type="entry name" value="Alpha-ketoglutarate-dependent dioxygenase AlkB-like"/>
    <property type="match status" value="1"/>
</dbReference>
<name>A0A481ZBY9_9VIRU</name>
<evidence type="ECO:0000313" key="2">
    <source>
        <dbReference type="EMBL" id="QBK93005.1"/>
    </source>
</evidence>
<dbReference type="InterPro" id="IPR005123">
    <property type="entry name" value="Oxoglu/Fe-dep_dioxygenase_dom"/>
</dbReference>
<dbReference type="InterPro" id="IPR032854">
    <property type="entry name" value="ALKBH3"/>
</dbReference>
<evidence type="ECO:0000259" key="1">
    <source>
        <dbReference type="PROSITE" id="PS51471"/>
    </source>
</evidence>
<protein>
    <submittedName>
        <fullName evidence="2">Alkylated DNA repair dioxygenase</fullName>
    </submittedName>
</protein>
<proteinExistence type="predicted"/>
<reference evidence="2" key="1">
    <citation type="journal article" date="2019" name="MBio">
        <title>Virus Genomes from Deep Sea Sediments Expand the Ocean Megavirome and Support Independent Origins of Viral Gigantism.</title>
        <authorList>
            <person name="Backstrom D."/>
            <person name="Yutin N."/>
            <person name="Jorgensen S.L."/>
            <person name="Dharamshi J."/>
            <person name="Homa F."/>
            <person name="Zaremba-Niedwiedzka K."/>
            <person name="Spang A."/>
            <person name="Wolf Y.I."/>
            <person name="Koonin E.V."/>
            <person name="Ettema T.J."/>
        </authorList>
    </citation>
    <scope>NUCLEOTIDE SEQUENCE</scope>
</reference>
<organism evidence="2">
    <name type="scientific">Pithovirus LCPAC403</name>
    <dbReference type="NCBI Taxonomy" id="2506596"/>
    <lineage>
        <taxon>Viruses</taxon>
        <taxon>Pithoviruses</taxon>
    </lineage>
</organism>
<accession>A0A481ZBY9</accession>
<dbReference type="GO" id="GO:0051213">
    <property type="term" value="F:dioxygenase activity"/>
    <property type="evidence" value="ECO:0007669"/>
    <property type="project" value="UniProtKB-KW"/>
</dbReference>
<feature type="domain" description="Fe2OG dioxygenase" evidence="1">
    <location>
        <begin position="90"/>
        <end position="177"/>
    </location>
</feature>
<dbReference type="PANTHER" id="PTHR31212:SF4">
    <property type="entry name" value="ALPHA-KETOGLUTARATE-DEPENDENT DIOXYGENASE ALKB HOMOLOG 3"/>
    <property type="match status" value="1"/>
</dbReference>
<dbReference type="GO" id="GO:0006307">
    <property type="term" value="P:DNA alkylation repair"/>
    <property type="evidence" value="ECO:0007669"/>
    <property type="project" value="InterPro"/>
</dbReference>
<gene>
    <name evidence="2" type="ORF">LCPAC403_01390</name>
</gene>
<dbReference type="Pfam" id="PF13532">
    <property type="entry name" value="2OG-FeII_Oxy_2"/>
    <property type="match status" value="1"/>
</dbReference>
<dbReference type="PANTHER" id="PTHR31212">
    <property type="entry name" value="ALPHA-KETOGLUTARATE-DEPENDENT DIOXYGENASE ALKB HOMOLOG 3"/>
    <property type="match status" value="1"/>
</dbReference>
<sequence>MLALGAGDSFYIPDVFESKLFEQLESEVEYIPRHKIKYRIYGKIVTFKRDICYYGETFDYNLIDPPPHDPNWPETVALVRDEINRLYKQKCNSAIVNRYSNDDYIGRHYDSTKSLKPNTPIFSVSFGAPRLFTIGTESVMVKSGSVIILGPKTNRQFKHSVSKGDGVRVSITLRTVK</sequence>
<dbReference type="InterPro" id="IPR027450">
    <property type="entry name" value="AlkB-like"/>
</dbReference>